<organism evidence="1 2">
    <name type="scientific">Candidatus Blackburnbacteria bacterium RIFCSPHIGHO2_02_FULL_44_20</name>
    <dbReference type="NCBI Taxonomy" id="1797516"/>
    <lineage>
        <taxon>Bacteria</taxon>
        <taxon>Candidatus Blackburniibacteriota</taxon>
    </lineage>
</organism>
<reference evidence="1 2" key="1">
    <citation type="journal article" date="2016" name="Nat. Commun.">
        <title>Thousands of microbial genomes shed light on interconnected biogeochemical processes in an aquifer system.</title>
        <authorList>
            <person name="Anantharaman K."/>
            <person name="Brown C.T."/>
            <person name="Hug L.A."/>
            <person name="Sharon I."/>
            <person name="Castelle C.J."/>
            <person name="Probst A.J."/>
            <person name="Thomas B.C."/>
            <person name="Singh A."/>
            <person name="Wilkins M.J."/>
            <person name="Karaoz U."/>
            <person name="Brodie E.L."/>
            <person name="Williams K.H."/>
            <person name="Hubbard S.S."/>
            <person name="Banfield J.F."/>
        </authorList>
    </citation>
    <scope>NUCLEOTIDE SEQUENCE [LARGE SCALE GENOMIC DNA]</scope>
</reference>
<dbReference type="STRING" id="1797516.A3D26_04560"/>
<gene>
    <name evidence="1" type="ORF">A3D26_04560</name>
</gene>
<evidence type="ECO:0000313" key="2">
    <source>
        <dbReference type="Proteomes" id="UP000178319"/>
    </source>
</evidence>
<sequence length="211" mass="23353">MDITWLGHSSFRIKGKLATIVTDPYGASTGLKLPKTEADIVTVSHDHEDHNDLSRIGGDFKEVLGPGEYEIREVSIFGISSFHDASGGSERGRNTIYTISMDSMRLCHLGDLGHRLTQEHLREIGEVDILFVPVGGVYTIGPEEAVEVINGIEPKVIIPMHYSLPGLAYKLSPVEDFIKEIGITPQKMDKYVVSADKLPEERQLVILDLKN</sequence>
<dbReference type="PANTHER" id="PTHR42967">
    <property type="entry name" value="METAL DEPENDENT HYDROLASE"/>
    <property type="match status" value="1"/>
</dbReference>
<accession>A0A1G1V836</accession>
<dbReference type="PANTHER" id="PTHR42967:SF1">
    <property type="entry name" value="MBL FOLD METALLO-HYDROLASE"/>
    <property type="match status" value="1"/>
</dbReference>
<dbReference type="InterPro" id="IPR036866">
    <property type="entry name" value="RibonucZ/Hydroxyglut_hydro"/>
</dbReference>
<evidence type="ECO:0000313" key="1">
    <source>
        <dbReference type="EMBL" id="OGY11467.1"/>
    </source>
</evidence>
<protein>
    <recommendedName>
        <fullName evidence="3">Lactamase</fullName>
    </recommendedName>
</protein>
<name>A0A1G1V836_9BACT</name>
<dbReference type="Gene3D" id="3.60.15.10">
    <property type="entry name" value="Ribonuclease Z/Hydroxyacylglutathione hydrolase-like"/>
    <property type="match status" value="1"/>
</dbReference>
<dbReference type="Proteomes" id="UP000178319">
    <property type="component" value="Unassembled WGS sequence"/>
</dbReference>
<proteinExistence type="predicted"/>
<comment type="caution">
    <text evidence="1">The sequence shown here is derived from an EMBL/GenBank/DDBJ whole genome shotgun (WGS) entry which is preliminary data.</text>
</comment>
<evidence type="ECO:0008006" key="3">
    <source>
        <dbReference type="Google" id="ProtNLM"/>
    </source>
</evidence>
<dbReference type="AlphaFoldDB" id="A0A1G1V836"/>
<dbReference type="SUPFAM" id="SSF56281">
    <property type="entry name" value="Metallo-hydrolase/oxidoreductase"/>
    <property type="match status" value="1"/>
</dbReference>
<dbReference type="EMBL" id="MHBZ01000017">
    <property type="protein sequence ID" value="OGY11467.1"/>
    <property type="molecule type" value="Genomic_DNA"/>
</dbReference>
<dbReference type="Pfam" id="PF13483">
    <property type="entry name" value="Lactamase_B_3"/>
    <property type="match status" value="1"/>
</dbReference>